<dbReference type="GO" id="GO:0016121">
    <property type="term" value="P:carotene catabolic process"/>
    <property type="evidence" value="ECO:0007669"/>
    <property type="project" value="TreeGrafter"/>
</dbReference>
<name>A0A371RHQ5_9PROT</name>
<evidence type="ECO:0000256" key="2">
    <source>
        <dbReference type="ARBA" id="ARBA00022723"/>
    </source>
</evidence>
<comment type="similarity">
    <text evidence="1 6">Belongs to the carotenoid oxygenase family.</text>
</comment>
<dbReference type="InterPro" id="IPR004294">
    <property type="entry name" value="Carotenoid_Oase"/>
</dbReference>
<feature type="compositionally biased region" description="Basic residues" evidence="7">
    <location>
        <begin position="1"/>
        <end position="13"/>
    </location>
</feature>
<evidence type="ECO:0000313" key="8">
    <source>
        <dbReference type="EMBL" id="RFB04973.1"/>
    </source>
</evidence>
<feature type="binding site" evidence="5">
    <location>
        <position position="321"/>
    </location>
    <ligand>
        <name>Fe cation</name>
        <dbReference type="ChEBI" id="CHEBI:24875"/>
        <note>catalytic</note>
    </ligand>
</feature>
<dbReference type="PANTHER" id="PTHR10543:SF89">
    <property type="entry name" value="CAROTENOID 9,10(9',10')-CLEAVAGE DIOXYGENASE 1"/>
    <property type="match status" value="1"/>
</dbReference>
<evidence type="ECO:0000256" key="6">
    <source>
        <dbReference type="RuleBase" id="RU364048"/>
    </source>
</evidence>
<feature type="binding site" evidence="5">
    <location>
        <position position="212"/>
    </location>
    <ligand>
        <name>Fe cation</name>
        <dbReference type="ChEBI" id="CHEBI:24875"/>
        <note>catalytic</note>
    </ligand>
</feature>
<dbReference type="EC" id="1.13.11.-" evidence="6"/>
<comment type="caution">
    <text evidence="8">The sequence shown here is derived from an EMBL/GenBank/DDBJ whole genome shotgun (WGS) entry which is preliminary data.</text>
</comment>
<evidence type="ECO:0000256" key="3">
    <source>
        <dbReference type="ARBA" id="ARBA00023002"/>
    </source>
</evidence>
<reference evidence="8 9" key="1">
    <citation type="submission" date="2018-08" db="EMBL/GenBank/DDBJ databases">
        <title>Parvularcula sp. SM1705, isolated from surface water of the South Sea China.</title>
        <authorList>
            <person name="Sun L."/>
        </authorList>
    </citation>
    <scope>NUCLEOTIDE SEQUENCE [LARGE SCALE GENOMIC DNA]</scope>
    <source>
        <strain evidence="8 9">SM1705</strain>
    </source>
</reference>
<protein>
    <recommendedName>
        <fullName evidence="6">Dioxygenase</fullName>
        <ecNumber evidence="6">1.13.11.-</ecNumber>
    </recommendedName>
</protein>
<feature type="region of interest" description="Disordered" evidence="7">
    <location>
        <begin position="1"/>
        <end position="20"/>
    </location>
</feature>
<sequence>MGGRRFHRLRPRHPAQDGDQVMNRRFFIKSAMAGVVAASPLMQFAKAAPGKIMKGYQSAPDAGFARKTMRLVAGDVPKGFRGTYFLNGPAKHDRGGERYEHWFDGDGMVHAFRFGDEGATHEGRFVETPKFIEEREAGRFIYPTFGTIPENPGPITGPDDINAANISVLSVGDQIWALWEGGSPTALRPDDLSTEGFVTLGEGLKGVPVSAHPRVDTDGVIWSFGNAAMSGQLLLYKIMPDGSLAKFKVLNDLPHSMVHDFTMSERYLIVGFAPFLAENNDGAYLDRFNWHGDQARQYVVIDKESFEIVRRYELPAGFVFHHSPAWEEKDGTIRFGACTYKNADIMLVDTRAIMKGDVYAGNNHAVFEAVTLYPDGRAVATTDGGAAEFPVADPRLAGKASTTFHIGRQKAENYLSNTLFARNEAGDVTGSWAASADTEMGEHVAVPKAGGGVWLIGTEFDAARGRTLVSLFDGDALSAGPRAVWEAPQTLPVPLHGTWVGA</sequence>
<dbReference type="GO" id="GO:0046872">
    <property type="term" value="F:metal ion binding"/>
    <property type="evidence" value="ECO:0007669"/>
    <property type="project" value="UniProtKB-KW"/>
</dbReference>
<keyword evidence="2 5" id="KW-0479">Metal-binding</keyword>
<keyword evidence="6" id="KW-0223">Dioxygenase</keyword>
<feature type="binding site" evidence="5">
    <location>
        <position position="259"/>
    </location>
    <ligand>
        <name>Fe cation</name>
        <dbReference type="ChEBI" id="CHEBI:24875"/>
        <note>catalytic</note>
    </ligand>
</feature>
<evidence type="ECO:0000256" key="7">
    <source>
        <dbReference type="SAM" id="MobiDB-lite"/>
    </source>
</evidence>
<dbReference type="Proteomes" id="UP000264589">
    <property type="component" value="Unassembled WGS sequence"/>
</dbReference>
<evidence type="ECO:0000256" key="4">
    <source>
        <dbReference type="ARBA" id="ARBA00023004"/>
    </source>
</evidence>
<gene>
    <name evidence="8" type="ORF">DX908_06535</name>
</gene>
<keyword evidence="4 5" id="KW-0408">Iron</keyword>
<dbReference type="AlphaFoldDB" id="A0A371RHQ5"/>
<dbReference type="EMBL" id="QUQO01000001">
    <property type="protein sequence ID" value="RFB04973.1"/>
    <property type="molecule type" value="Genomic_DNA"/>
</dbReference>
<dbReference type="InParanoid" id="A0A371RHQ5"/>
<accession>A0A371RHQ5</accession>
<evidence type="ECO:0000256" key="5">
    <source>
        <dbReference type="PIRSR" id="PIRSR604294-1"/>
    </source>
</evidence>
<feature type="binding site" evidence="5">
    <location>
        <position position="496"/>
    </location>
    <ligand>
        <name>Fe cation</name>
        <dbReference type="ChEBI" id="CHEBI:24875"/>
        <note>catalytic</note>
    </ligand>
</feature>
<dbReference type="Pfam" id="PF03055">
    <property type="entry name" value="RPE65"/>
    <property type="match status" value="1"/>
</dbReference>
<evidence type="ECO:0000256" key="1">
    <source>
        <dbReference type="ARBA" id="ARBA00006787"/>
    </source>
</evidence>
<comment type="cofactor">
    <cofactor evidence="5 6">
        <name>Fe(2+)</name>
        <dbReference type="ChEBI" id="CHEBI:29033"/>
    </cofactor>
    <text evidence="5 6">Binds 1 Fe(2+) ion per subunit.</text>
</comment>
<dbReference type="GO" id="GO:0010436">
    <property type="term" value="F:carotenoid dioxygenase activity"/>
    <property type="evidence" value="ECO:0007669"/>
    <property type="project" value="TreeGrafter"/>
</dbReference>
<evidence type="ECO:0000313" key="9">
    <source>
        <dbReference type="Proteomes" id="UP000264589"/>
    </source>
</evidence>
<keyword evidence="3 6" id="KW-0560">Oxidoreductase</keyword>
<keyword evidence="9" id="KW-1185">Reference proteome</keyword>
<dbReference type="PANTHER" id="PTHR10543">
    <property type="entry name" value="BETA-CAROTENE DIOXYGENASE"/>
    <property type="match status" value="1"/>
</dbReference>
<organism evidence="8 9">
    <name type="scientific">Parvularcula marina</name>
    <dbReference type="NCBI Taxonomy" id="2292771"/>
    <lineage>
        <taxon>Bacteria</taxon>
        <taxon>Pseudomonadati</taxon>
        <taxon>Pseudomonadota</taxon>
        <taxon>Alphaproteobacteria</taxon>
        <taxon>Parvularculales</taxon>
        <taxon>Parvularculaceae</taxon>
        <taxon>Parvularcula</taxon>
    </lineage>
</organism>
<proteinExistence type="inferred from homology"/>